<proteinExistence type="predicted"/>
<protein>
    <submittedName>
        <fullName evidence="2">Uncharacterized protein</fullName>
    </submittedName>
</protein>
<feature type="compositionally biased region" description="Low complexity" evidence="1">
    <location>
        <begin position="148"/>
        <end position="165"/>
    </location>
</feature>
<feature type="compositionally biased region" description="Gly residues" evidence="1">
    <location>
        <begin position="79"/>
        <end position="147"/>
    </location>
</feature>
<dbReference type="Proteomes" id="UP001458415">
    <property type="component" value="Unassembled WGS sequence"/>
</dbReference>
<sequence length="181" mass="17545">MFYGSLIREDSFLCLRQERAAVTRFGTYAIRSLAAAVALTGATAGQASAELRNDPEPPGGPTIVLNYGDGNSNNIQLGNGQGGPQAGGTGNTQGGTQGGTGNTQGGTQGGTGNTQGGTQSGTGNTQGGTQGSGTGDTQGGTQGGTQGAGVTAAEPAIPAPSLSPSALTFTIPTVMALPAMQ</sequence>
<gene>
    <name evidence="2" type="ORF">ABT317_11620</name>
</gene>
<name>A0ABV1W0C6_9ACTN</name>
<evidence type="ECO:0000313" key="3">
    <source>
        <dbReference type="Proteomes" id="UP001458415"/>
    </source>
</evidence>
<evidence type="ECO:0000256" key="1">
    <source>
        <dbReference type="SAM" id="MobiDB-lite"/>
    </source>
</evidence>
<keyword evidence="3" id="KW-1185">Reference proteome</keyword>
<evidence type="ECO:0000313" key="2">
    <source>
        <dbReference type="EMBL" id="MER6977639.1"/>
    </source>
</evidence>
<reference evidence="2 3" key="1">
    <citation type="submission" date="2024-06" db="EMBL/GenBank/DDBJ databases">
        <title>The Natural Products Discovery Center: Release of the First 8490 Sequenced Strains for Exploring Actinobacteria Biosynthetic Diversity.</title>
        <authorList>
            <person name="Kalkreuter E."/>
            <person name="Kautsar S.A."/>
            <person name="Yang D."/>
            <person name="Bader C.D."/>
            <person name="Teijaro C.N."/>
            <person name="Fluegel L."/>
            <person name="Davis C.M."/>
            <person name="Simpson J.R."/>
            <person name="Lauterbach L."/>
            <person name="Steele A.D."/>
            <person name="Gui C."/>
            <person name="Meng S."/>
            <person name="Li G."/>
            <person name="Viehrig K."/>
            <person name="Ye F."/>
            <person name="Su P."/>
            <person name="Kiefer A.F."/>
            <person name="Nichols A."/>
            <person name="Cepeda A.J."/>
            <person name="Yan W."/>
            <person name="Fan B."/>
            <person name="Jiang Y."/>
            <person name="Adhikari A."/>
            <person name="Zheng C.-J."/>
            <person name="Schuster L."/>
            <person name="Cowan T.M."/>
            <person name="Smanski M.J."/>
            <person name="Chevrette M.G."/>
            <person name="De Carvalho L.P.S."/>
            <person name="Shen B."/>
        </authorList>
    </citation>
    <scope>NUCLEOTIDE SEQUENCE [LARGE SCALE GENOMIC DNA]</scope>
    <source>
        <strain evidence="2 3">NPDC000634</strain>
    </source>
</reference>
<feature type="region of interest" description="Disordered" evidence="1">
    <location>
        <begin position="48"/>
        <end position="165"/>
    </location>
</feature>
<organism evidence="2 3">
    <name type="scientific">Streptomyces carpinensis</name>
    <dbReference type="NCBI Taxonomy" id="66369"/>
    <lineage>
        <taxon>Bacteria</taxon>
        <taxon>Bacillati</taxon>
        <taxon>Actinomycetota</taxon>
        <taxon>Actinomycetes</taxon>
        <taxon>Kitasatosporales</taxon>
        <taxon>Streptomycetaceae</taxon>
        <taxon>Streptomyces</taxon>
    </lineage>
</organism>
<accession>A0ABV1W0C6</accession>
<dbReference type="EMBL" id="JBEPCU010000145">
    <property type="protein sequence ID" value="MER6977639.1"/>
    <property type="molecule type" value="Genomic_DNA"/>
</dbReference>
<comment type="caution">
    <text evidence="2">The sequence shown here is derived from an EMBL/GenBank/DDBJ whole genome shotgun (WGS) entry which is preliminary data.</text>
</comment>
<dbReference type="RefSeq" id="WP_143668336.1">
    <property type="nucleotide sequence ID" value="NZ_MUBM01000556.1"/>
</dbReference>